<feature type="compositionally biased region" description="Basic and acidic residues" evidence="1">
    <location>
        <begin position="165"/>
        <end position="192"/>
    </location>
</feature>
<comment type="caution">
    <text evidence="2">The sequence shown here is derived from an EMBL/GenBank/DDBJ whole genome shotgun (WGS) entry which is preliminary data.</text>
</comment>
<reference evidence="2 3" key="1">
    <citation type="journal article" date="2018" name="Genome Biol. Evol.">
        <title>Multiple Roots of Fruiting Body Formation in Amoebozoa.</title>
        <authorList>
            <person name="Hillmann F."/>
            <person name="Forbes G."/>
            <person name="Novohradska S."/>
            <person name="Ferling I."/>
            <person name="Riege K."/>
            <person name="Groth M."/>
            <person name="Westermann M."/>
            <person name="Marz M."/>
            <person name="Spaller T."/>
            <person name="Winckler T."/>
            <person name="Schaap P."/>
            <person name="Glockner G."/>
        </authorList>
    </citation>
    <scope>NUCLEOTIDE SEQUENCE [LARGE SCALE GENOMIC DNA]</scope>
    <source>
        <strain evidence="2 3">Jena</strain>
    </source>
</reference>
<keyword evidence="3" id="KW-1185">Reference proteome</keyword>
<evidence type="ECO:0000313" key="3">
    <source>
        <dbReference type="Proteomes" id="UP000241769"/>
    </source>
</evidence>
<dbReference type="AlphaFoldDB" id="A0A2P6NEN8"/>
<feature type="compositionally biased region" description="Basic and acidic residues" evidence="1">
    <location>
        <begin position="49"/>
        <end position="60"/>
    </location>
</feature>
<accession>A0A2P6NEN8</accession>
<evidence type="ECO:0000256" key="1">
    <source>
        <dbReference type="SAM" id="MobiDB-lite"/>
    </source>
</evidence>
<dbReference type="EMBL" id="MDYQ01000104">
    <property type="protein sequence ID" value="PRP82402.1"/>
    <property type="molecule type" value="Genomic_DNA"/>
</dbReference>
<evidence type="ECO:0000313" key="2">
    <source>
        <dbReference type="EMBL" id="PRP82402.1"/>
    </source>
</evidence>
<feature type="compositionally biased region" description="Basic and acidic residues" evidence="1">
    <location>
        <begin position="70"/>
        <end position="93"/>
    </location>
</feature>
<feature type="compositionally biased region" description="Basic residues" evidence="1">
    <location>
        <begin position="193"/>
        <end position="208"/>
    </location>
</feature>
<evidence type="ECO:0008006" key="4">
    <source>
        <dbReference type="Google" id="ProtNLM"/>
    </source>
</evidence>
<dbReference type="InterPro" id="IPR013730">
    <property type="entry name" value="Fyv7/TAP26"/>
</dbReference>
<proteinExistence type="predicted"/>
<dbReference type="Proteomes" id="UP000241769">
    <property type="component" value="Unassembled WGS sequence"/>
</dbReference>
<feature type="region of interest" description="Disordered" evidence="1">
    <location>
        <begin position="165"/>
        <end position="227"/>
    </location>
</feature>
<feature type="region of interest" description="Disordered" evidence="1">
    <location>
        <begin position="1"/>
        <end position="151"/>
    </location>
</feature>
<dbReference type="Pfam" id="PF08524">
    <property type="entry name" value="rRNA_processing"/>
    <property type="match status" value="1"/>
</dbReference>
<organism evidence="2 3">
    <name type="scientific">Planoprotostelium fungivorum</name>
    <dbReference type="NCBI Taxonomy" id="1890364"/>
    <lineage>
        <taxon>Eukaryota</taxon>
        <taxon>Amoebozoa</taxon>
        <taxon>Evosea</taxon>
        <taxon>Variosea</taxon>
        <taxon>Cavosteliida</taxon>
        <taxon>Cavosteliaceae</taxon>
        <taxon>Planoprotostelium</taxon>
    </lineage>
</organism>
<protein>
    <recommendedName>
        <fullName evidence="4">rRNA-processing protein FYV7</fullName>
    </recommendedName>
</protein>
<gene>
    <name evidence="2" type="ORF">PROFUN_10178</name>
</gene>
<sequence length="227" mass="26754">MSSTDKTNTKPKPKRLVVHAGTGDKEHQQHKERKKKLGKAAYGKFQLTKKREVALKESKKIKGVTRKLQKSYEKIKTREEKEGKKESYYDKIFSRITSSDEPEDRRGQKRKTPKLQEESEDEERDAEEEVDREEEQEDEESQEPMKKRIKRKDSYFAVAEKIWEQKRGEKEAEMEEKKKKMEEENKKREVQANKRKAATKNVLKKTKRGQPVMSGVMKNLLGKIQNG</sequence>
<feature type="compositionally biased region" description="Acidic residues" evidence="1">
    <location>
        <begin position="118"/>
        <end position="142"/>
    </location>
</feature>
<dbReference type="InParanoid" id="A0A2P6NEN8"/>
<name>A0A2P6NEN8_9EUKA</name>